<dbReference type="PROSITE" id="PS50995">
    <property type="entry name" value="HTH_MARR_2"/>
    <property type="match status" value="1"/>
</dbReference>
<feature type="domain" description="HTH marR-type" evidence="1">
    <location>
        <begin position="9"/>
        <end position="144"/>
    </location>
</feature>
<dbReference type="EMBL" id="BMIB01000003">
    <property type="protein sequence ID" value="GGH71796.1"/>
    <property type="molecule type" value="Genomic_DNA"/>
</dbReference>
<comment type="caution">
    <text evidence="2">The sequence shown here is derived from an EMBL/GenBank/DDBJ whole genome shotgun (WGS) entry which is preliminary data.</text>
</comment>
<dbReference type="AlphaFoldDB" id="A0A917IZN8"/>
<dbReference type="PANTHER" id="PTHR33164:SF43">
    <property type="entry name" value="HTH-TYPE TRANSCRIPTIONAL REPRESSOR YETL"/>
    <property type="match status" value="1"/>
</dbReference>
<gene>
    <name evidence="2" type="ORF">GCM10011379_31520</name>
</gene>
<dbReference type="Gene3D" id="1.10.10.10">
    <property type="entry name" value="Winged helix-like DNA-binding domain superfamily/Winged helix DNA-binding domain"/>
    <property type="match status" value="1"/>
</dbReference>
<dbReference type="GO" id="GO:0006950">
    <property type="term" value="P:response to stress"/>
    <property type="evidence" value="ECO:0007669"/>
    <property type="project" value="TreeGrafter"/>
</dbReference>
<sequence length="162" mass="18276">MNFYQSLGVLVFGSRLKRLSDAFLSDVNRIYKSHDIPFEASWFPVFYLLSQQEAVSISDIATQLEVSHSAASQLVSSLQEKKILKTATTPDDARKKLVTFSPKGRKILAQVLPVWTALQQAMEQLIQEGEHSKHLLSAITDIENRLEQTPLLSRIETHLQSP</sequence>
<evidence type="ECO:0000259" key="1">
    <source>
        <dbReference type="PROSITE" id="PS50995"/>
    </source>
</evidence>
<protein>
    <recommendedName>
        <fullName evidence="1">HTH marR-type domain-containing protein</fullName>
    </recommendedName>
</protein>
<dbReference type="InterPro" id="IPR039422">
    <property type="entry name" value="MarR/SlyA-like"/>
</dbReference>
<dbReference type="InterPro" id="IPR000835">
    <property type="entry name" value="HTH_MarR-typ"/>
</dbReference>
<proteinExistence type="predicted"/>
<dbReference type="PANTHER" id="PTHR33164">
    <property type="entry name" value="TRANSCRIPTIONAL REGULATOR, MARR FAMILY"/>
    <property type="match status" value="1"/>
</dbReference>
<dbReference type="Proteomes" id="UP000627292">
    <property type="component" value="Unassembled WGS sequence"/>
</dbReference>
<reference evidence="2" key="2">
    <citation type="submission" date="2020-09" db="EMBL/GenBank/DDBJ databases">
        <authorList>
            <person name="Sun Q."/>
            <person name="Zhou Y."/>
        </authorList>
    </citation>
    <scope>NUCLEOTIDE SEQUENCE</scope>
    <source>
        <strain evidence="2">CGMCC 1.15290</strain>
    </source>
</reference>
<dbReference type="InterPro" id="IPR036388">
    <property type="entry name" value="WH-like_DNA-bd_sf"/>
</dbReference>
<dbReference type="SUPFAM" id="SSF46785">
    <property type="entry name" value="Winged helix' DNA-binding domain"/>
    <property type="match status" value="1"/>
</dbReference>
<accession>A0A917IZN8</accession>
<name>A0A917IZN8_9BACT</name>
<evidence type="ECO:0000313" key="2">
    <source>
        <dbReference type="EMBL" id="GGH71796.1"/>
    </source>
</evidence>
<evidence type="ECO:0000313" key="3">
    <source>
        <dbReference type="Proteomes" id="UP000627292"/>
    </source>
</evidence>
<dbReference type="RefSeq" id="WP_188953919.1">
    <property type="nucleotide sequence ID" value="NZ_BMIB01000003.1"/>
</dbReference>
<organism evidence="2 3">
    <name type="scientific">Filimonas zeae</name>
    <dbReference type="NCBI Taxonomy" id="1737353"/>
    <lineage>
        <taxon>Bacteria</taxon>
        <taxon>Pseudomonadati</taxon>
        <taxon>Bacteroidota</taxon>
        <taxon>Chitinophagia</taxon>
        <taxon>Chitinophagales</taxon>
        <taxon>Chitinophagaceae</taxon>
        <taxon>Filimonas</taxon>
    </lineage>
</organism>
<dbReference type="Pfam" id="PF12802">
    <property type="entry name" value="MarR_2"/>
    <property type="match status" value="1"/>
</dbReference>
<reference evidence="2" key="1">
    <citation type="journal article" date="2014" name="Int. J. Syst. Evol. Microbiol.">
        <title>Complete genome sequence of Corynebacterium casei LMG S-19264T (=DSM 44701T), isolated from a smear-ripened cheese.</title>
        <authorList>
            <consortium name="US DOE Joint Genome Institute (JGI-PGF)"/>
            <person name="Walter F."/>
            <person name="Albersmeier A."/>
            <person name="Kalinowski J."/>
            <person name="Ruckert C."/>
        </authorList>
    </citation>
    <scope>NUCLEOTIDE SEQUENCE</scope>
    <source>
        <strain evidence="2">CGMCC 1.15290</strain>
    </source>
</reference>
<dbReference type="GO" id="GO:0003700">
    <property type="term" value="F:DNA-binding transcription factor activity"/>
    <property type="evidence" value="ECO:0007669"/>
    <property type="project" value="InterPro"/>
</dbReference>
<dbReference type="SMART" id="SM00347">
    <property type="entry name" value="HTH_MARR"/>
    <property type="match status" value="1"/>
</dbReference>
<keyword evidence="3" id="KW-1185">Reference proteome</keyword>
<dbReference type="InterPro" id="IPR036390">
    <property type="entry name" value="WH_DNA-bd_sf"/>
</dbReference>